<evidence type="ECO:0000256" key="1">
    <source>
        <dbReference type="ARBA" id="ARBA00010641"/>
    </source>
</evidence>
<accession>A0A264W2N7</accession>
<feature type="domain" description="RNA polymerase sigma factor 70 region 4 type 2" evidence="6">
    <location>
        <begin position="120"/>
        <end position="167"/>
    </location>
</feature>
<feature type="domain" description="RNA polymerase sigma-70 region 2" evidence="5">
    <location>
        <begin position="31"/>
        <end position="97"/>
    </location>
</feature>
<evidence type="ECO:0000256" key="4">
    <source>
        <dbReference type="ARBA" id="ARBA00023163"/>
    </source>
</evidence>
<dbReference type="InterPro" id="IPR013249">
    <property type="entry name" value="RNA_pol_sigma70_r4_t2"/>
</dbReference>
<dbReference type="GO" id="GO:0016987">
    <property type="term" value="F:sigma factor activity"/>
    <property type="evidence" value="ECO:0007669"/>
    <property type="project" value="UniProtKB-KW"/>
</dbReference>
<dbReference type="Proteomes" id="UP000217065">
    <property type="component" value="Unassembled WGS sequence"/>
</dbReference>
<dbReference type="InterPro" id="IPR013325">
    <property type="entry name" value="RNA_pol_sigma_r2"/>
</dbReference>
<protein>
    <recommendedName>
        <fullName evidence="9">RNA polymerase subunit sigma-24</fullName>
    </recommendedName>
</protein>
<keyword evidence="4" id="KW-0804">Transcription</keyword>
<keyword evidence="2" id="KW-0805">Transcription regulation</keyword>
<dbReference type="OrthoDB" id="9782703at2"/>
<evidence type="ECO:0000313" key="8">
    <source>
        <dbReference type="Proteomes" id="UP000217065"/>
    </source>
</evidence>
<name>A0A264W2N7_9BACL</name>
<evidence type="ECO:0000259" key="5">
    <source>
        <dbReference type="Pfam" id="PF04542"/>
    </source>
</evidence>
<dbReference type="InterPro" id="IPR013324">
    <property type="entry name" value="RNA_pol_sigma_r3/r4-like"/>
</dbReference>
<dbReference type="InterPro" id="IPR014284">
    <property type="entry name" value="RNA_pol_sigma-70_dom"/>
</dbReference>
<keyword evidence="8" id="KW-1185">Reference proteome</keyword>
<dbReference type="Gene3D" id="1.10.10.10">
    <property type="entry name" value="Winged helix-like DNA-binding domain superfamily/Winged helix DNA-binding domain"/>
    <property type="match status" value="1"/>
</dbReference>
<dbReference type="GO" id="GO:0003677">
    <property type="term" value="F:DNA binding"/>
    <property type="evidence" value="ECO:0007669"/>
    <property type="project" value="InterPro"/>
</dbReference>
<evidence type="ECO:0000259" key="6">
    <source>
        <dbReference type="Pfam" id="PF08281"/>
    </source>
</evidence>
<comment type="similarity">
    <text evidence="1">Belongs to the sigma-70 factor family. ECF subfamily.</text>
</comment>
<evidence type="ECO:0000256" key="2">
    <source>
        <dbReference type="ARBA" id="ARBA00023015"/>
    </source>
</evidence>
<comment type="caution">
    <text evidence="7">The sequence shown here is derived from an EMBL/GenBank/DDBJ whole genome shotgun (WGS) entry which is preliminary data.</text>
</comment>
<sequence>MLCLMSKEVVDVDTELVERAKSRDEIAFLTLIQTVQNDLYRTAFAFLQNEHDALEAVQEVTVRVYQQLPKLRQPAYAKTWMIRIMINYCHDQLKRKRQVLPLFNAVERGQTRAAEFPFFELIQTLPKDRQRLLYYRYYIQASIEEIAAIETIPVGTVKSRIHKSLELLRNKLTNQGGDRDVFERQLDYTSSARTRQD</sequence>
<dbReference type="InterPro" id="IPR007627">
    <property type="entry name" value="RNA_pol_sigma70_r2"/>
</dbReference>
<dbReference type="PANTHER" id="PTHR43133">
    <property type="entry name" value="RNA POLYMERASE ECF-TYPE SIGMA FACTO"/>
    <property type="match status" value="1"/>
</dbReference>
<dbReference type="Gene3D" id="1.10.1740.10">
    <property type="match status" value="1"/>
</dbReference>
<organism evidence="7 8">
    <name type="scientific">Tetzosporium hominis</name>
    <dbReference type="NCBI Taxonomy" id="2020506"/>
    <lineage>
        <taxon>Bacteria</taxon>
        <taxon>Bacillati</taxon>
        <taxon>Bacillota</taxon>
        <taxon>Bacilli</taxon>
        <taxon>Bacillales</taxon>
        <taxon>Caryophanaceae</taxon>
        <taxon>Tetzosporium</taxon>
    </lineage>
</organism>
<evidence type="ECO:0000256" key="3">
    <source>
        <dbReference type="ARBA" id="ARBA00023082"/>
    </source>
</evidence>
<evidence type="ECO:0000313" key="7">
    <source>
        <dbReference type="EMBL" id="OZS77829.1"/>
    </source>
</evidence>
<dbReference type="AlphaFoldDB" id="A0A264W2N7"/>
<dbReference type="InterPro" id="IPR039425">
    <property type="entry name" value="RNA_pol_sigma-70-like"/>
</dbReference>
<dbReference type="Pfam" id="PF04542">
    <property type="entry name" value="Sigma70_r2"/>
    <property type="match status" value="1"/>
</dbReference>
<dbReference type="NCBIfam" id="TIGR02937">
    <property type="entry name" value="sigma70-ECF"/>
    <property type="match status" value="1"/>
</dbReference>
<evidence type="ECO:0008006" key="9">
    <source>
        <dbReference type="Google" id="ProtNLM"/>
    </source>
</evidence>
<dbReference type="SUPFAM" id="SSF88946">
    <property type="entry name" value="Sigma2 domain of RNA polymerase sigma factors"/>
    <property type="match status" value="1"/>
</dbReference>
<dbReference type="EMBL" id="NOKQ01000217">
    <property type="protein sequence ID" value="OZS77829.1"/>
    <property type="molecule type" value="Genomic_DNA"/>
</dbReference>
<dbReference type="PANTHER" id="PTHR43133:SF51">
    <property type="entry name" value="RNA POLYMERASE SIGMA FACTOR"/>
    <property type="match status" value="1"/>
</dbReference>
<dbReference type="Pfam" id="PF08281">
    <property type="entry name" value="Sigma70_r4_2"/>
    <property type="match status" value="1"/>
</dbReference>
<keyword evidence="3" id="KW-0731">Sigma factor</keyword>
<dbReference type="SUPFAM" id="SSF88659">
    <property type="entry name" value="Sigma3 and sigma4 domains of RNA polymerase sigma factors"/>
    <property type="match status" value="1"/>
</dbReference>
<reference evidence="7 8" key="1">
    <citation type="submission" date="2017-07" db="EMBL/GenBank/DDBJ databases">
        <title>Tetzosporium hominis gen.nov. sp.nov.</title>
        <authorList>
            <person name="Tetz G."/>
            <person name="Tetz V."/>
        </authorList>
    </citation>
    <scope>NUCLEOTIDE SEQUENCE [LARGE SCALE GENOMIC DNA]</scope>
    <source>
        <strain evidence="7 8">VT-49</strain>
    </source>
</reference>
<proteinExistence type="inferred from homology"/>
<dbReference type="InterPro" id="IPR036388">
    <property type="entry name" value="WH-like_DNA-bd_sf"/>
</dbReference>
<dbReference type="GO" id="GO:0006352">
    <property type="term" value="P:DNA-templated transcription initiation"/>
    <property type="evidence" value="ECO:0007669"/>
    <property type="project" value="InterPro"/>
</dbReference>
<gene>
    <name evidence="7" type="ORF">CF394_08730</name>
</gene>